<proteinExistence type="predicted"/>
<evidence type="ECO:0000313" key="1">
    <source>
        <dbReference type="EMBL" id="QNE88731.1"/>
    </source>
</evidence>
<dbReference type="KEGG" id="cik:H0194_06395"/>
<keyword evidence="2" id="KW-1185">Reference proteome</keyword>
<name>A0A7G7CMB5_9CORY</name>
<sequence>MSQDYFEDEGAGAFAVTATAVDGAWQVREYRDDFSSVDTAINKVRGLRAESAAFALLCVDDDYFVIVRPVPGNVRLFLSDATMAVDDDFAADVLERQGLDIPDIDPADLDDVDGYADGDFGILEDLGMTGEVLGVITDNQEDWPSDMLLRIAGELGFGDELEEIVHGGDE</sequence>
<evidence type="ECO:0000313" key="2">
    <source>
        <dbReference type="Proteomes" id="UP000515743"/>
    </source>
</evidence>
<dbReference type="NCBIfam" id="TIGR03941">
    <property type="entry name" value="tRNA_deam_assoc"/>
    <property type="match status" value="1"/>
</dbReference>
<dbReference type="AlphaFoldDB" id="A0A7G7CMB5"/>
<reference evidence="1 2" key="1">
    <citation type="submission" date="2020-07" db="EMBL/GenBank/DDBJ databases">
        <title>Complete genome and description of Corynebacterium incognita strain Marseille-Q3630 sp. nov.</title>
        <authorList>
            <person name="Boxberger M."/>
        </authorList>
    </citation>
    <scope>NUCLEOTIDE SEQUENCE [LARGE SCALE GENOMIC DNA]</scope>
    <source>
        <strain evidence="1 2">Marseille-Q3630</strain>
    </source>
</reference>
<gene>
    <name evidence="1" type="ORF">H0194_06395</name>
</gene>
<dbReference type="Proteomes" id="UP000515743">
    <property type="component" value="Chromosome"/>
</dbReference>
<dbReference type="EMBL" id="CP059404">
    <property type="protein sequence ID" value="QNE88731.1"/>
    <property type="molecule type" value="Genomic_DNA"/>
</dbReference>
<dbReference type="RefSeq" id="WP_185175121.1">
    <property type="nucleotide sequence ID" value="NZ_CP059404.1"/>
</dbReference>
<accession>A0A7G7CMB5</accession>
<dbReference type="InterPro" id="IPR023869">
    <property type="entry name" value="tRNA_Adeno_NH3ase_assoc_put"/>
</dbReference>
<organism evidence="1 2">
    <name type="scientific">Corynebacterium incognita</name>
    <dbReference type="NCBI Taxonomy" id="2754725"/>
    <lineage>
        <taxon>Bacteria</taxon>
        <taxon>Bacillati</taxon>
        <taxon>Actinomycetota</taxon>
        <taxon>Actinomycetes</taxon>
        <taxon>Mycobacteriales</taxon>
        <taxon>Corynebacteriaceae</taxon>
        <taxon>Corynebacterium</taxon>
    </lineage>
</organism>
<protein>
    <submittedName>
        <fullName evidence="1">tRNA adenosine deaminase-associated protein</fullName>
    </submittedName>
</protein>